<protein>
    <submittedName>
        <fullName evidence="1">Uncharacterized protein</fullName>
    </submittedName>
</protein>
<dbReference type="EMBL" id="JAMPLM010000054">
    <property type="protein sequence ID" value="MEP1062137.1"/>
    <property type="molecule type" value="Genomic_DNA"/>
</dbReference>
<accession>A0ABV0KSC3</accession>
<dbReference type="RefSeq" id="WP_190452665.1">
    <property type="nucleotide sequence ID" value="NZ_JAMPLM010000054.1"/>
</dbReference>
<comment type="caution">
    <text evidence="1">The sequence shown here is derived from an EMBL/GenBank/DDBJ whole genome shotgun (WGS) entry which is preliminary data.</text>
</comment>
<sequence>MNNKETETNLLLPKETFVQLLQKLHAIADELEPTTAVETLCHSDSALQHPRLMQYVCGTEHLNLAIGYLSRAFGIEDTAPTEQDPEAAG</sequence>
<dbReference type="Proteomes" id="UP001476950">
    <property type="component" value="Unassembled WGS sequence"/>
</dbReference>
<evidence type="ECO:0000313" key="1">
    <source>
        <dbReference type="EMBL" id="MEP1062137.1"/>
    </source>
</evidence>
<evidence type="ECO:0000313" key="2">
    <source>
        <dbReference type="Proteomes" id="UP001476950"/>
    </source>
</evidence>
<keyword evidence="2" id="KW-1185">Reference proteome</keyword>
<proteinExistence type="predicted"/>
<name>A0ABV0KSC3_9CYAN</name>
<organism evidence="1 2">
    <name type="scientific">Stenomitos frigidus AS-A4</name>
    <dbReference type="NCBI Taxonomy" id="2933935"/>
    <lineage>
        <taxon>Bacteria</taxon>
        <taxon>Bacillati</taxon>
        <taxon>Cyanobacteriota</taxon>
        <taxon>Cyanophyceae</taxon>
        <taxon>Leptolyngbyales</taxon>
        <taxon>Leptolyngbyaceae</taxon>
        <taxon>Stenomitos</taxon>
    </lineage>
</organism>
<reference evidence="1 2" key="1">
    <citation type="submission" date="2022-04" db="EMBL/GenBank/DDBJ databases">
        <title>Positive selection, recombination, and allopatry shape intraspecific diversity of widespread and dominant cyanobacteria.</title>
        <authorList>
            <person name="Wei J."/>
            <person name="Shu W."/>
            <person name="Hu C."/>
        </authorList>
    </citation>
    <scope>NUCLEOTIDE SEQUENCE [LARGE SCALE GENOMIC DNA]</scope>
    <source>
        <strain evidence="1 2">AS-A4</strain>
    </source>
</reference>
<gene>
    <name evidence="1" type="ORF">NDI38_27555</name>
</gene>